<keyword evidence="2" id="KW-0812">Transmembrane</keyword>
<organism evidence="3 4">
    <name type="scientific">Cytospora mali</name>
    <name type="common">Apple Valsa canker fungus</name>
    <name type="synonym">Valsa mali</name>
    <dbReference type="NCBI Taxonomy" id="578113"/>
    <lineage>
        <taxon>Eukaryota</taxon>
        <taxon>Fungi</taxon>
        <taxon>Dikarya</taxon>
        <taxon>Ascomycota</taxon>
        <taxon>Pezizomycotina</taxon>
        <taxon>Sordariomycetes</taxon>
        <taxon>Sordariomycetidae</taxon>
        <taxon>Diaporthales</taxon>
        <taxon>Cytosporaceae</taxon>
        <taxon>Cytospora</taxon>
    </lineage>
</organism>
<keyword evidence="2" id="KW-1133">Transmembrane helix</keyword>
<dbReference type="AlphaFoldDB" id="A0A194US58"/>
<evidence type="ECO:0000313" key="4">
    <source>
        <dbReference type="Proteomes" id="UP000078576"/>
    </source>
</evidence>
<accession>A0A194US58</accession>
<sequence>MYQPLGTQLIVLDSAGQFTYSLCNSNSTPVYSTDSPLILPIAVQPKKGSNIAAVGWYEDGEVYADVFWQNTAFDLEHERFKCNMNNGTYTLVSHESPNNDLSDNSDMPKISVFTGLAAVRLSSSDGTRLFFHDSDAALHQLEYTLSNTWNYIGQVNPDGHLQGPSLGAAAVDGSTNMYTVEPRSDNNIEIAKTTNGETWDIETTPQPLSNDNTTSTSTQNFTIDSSVTVLADLQAWGPSISSLGFAIDKDESKYIYYIGSDKTLHYVTSQDGLNLGSWSVEDSLDIRYWPLADNADGEFAVASDPSSYDIRIYYMSGGGMIEVSRTGEDTWAEAQALPIKATATASVKLSSSTPGSTQSAKSTNTQVSGSSPAEASGASSPTATAENSNKDDNRGDGLSLAATYGIGVAAGISALAIAVTWAGCYFSRQNNRKRQQAHDQIALTQQQQQRQAGPGTFGGYTSYEYSNFARSQLGPSHLDENAIPKEMGADMAIMLSGGPTPRDTTSPRNYTSEEHPVYELPAYTQADRPVSHELPGSDPENMHSSRPVIRANIHCYPSLRALSLQARYLAE</sequence>
<feature type="compositionally biased region" description="Low complexity" evidence="1">
    <location>
        <begin position="438"/>
        <end position="452"/>
    </location>
</feature>
<feature type="region of interest" description="Disordered" evidence="1">
    <location>
        <begin position="350"/>
        <end position="393"/>
    </location>
</feature>
<feature type="compositionally biased region" description="Low complexity" evidence="1">
    <location>
        <begin position="368"/>
        <end position="386"/>
    </location>
</feature>
<evidence type="ECO:0000256" key="1">
    <source>
        <dbReference type="SAM" id="MobiDB-lite"/>
    </source>
</evidence>
<name>A0A194US58_CYTMA</name>
<feature type="region of interest" description="Disordered" evidence="1">
    <location>
        <begin position="436"/>
        <end position="458"/>
    </location>
</feature>
<dbReference type="Gene3D" id="2.120.10.70">
    <property type="entry name" value="Fucose-specific lectin"/>
    <property type="match status" value="1"/>
</dbReference>
<protein>
    <recommendedName>
        <fullName evidence="5">Fucose-specific lectin</fullName>
    </recommendedName>
</protein>
<dbReference type="SUPFAM" id="SSF89372">
    <property type="entry name" value="Fucose-specific lectin"/>
    <property type="match status" value="1"/>
</dbReference>
<feature type="transmembrane region" description="Helical" evidence="2">
    <location>
        <begin position="404"/>
        <end position="426"/>
    </location>
</feature>
<dbReference type="Proteomes" id="UP000078576">
    <property type="component" value="Unassembled WGS sequence"/>
</dbReference>
<feature type="compositionally biased region" description="Polar residues" evidence="1">
    <location>
        <begin position="350"/>
        <end position="367"/>
    </location>
</feature>
<dbReference type="OrthoDB" id="4696326at2759"/>
<evidence type="ECO:0000313" key="3">
    <source>
        <dbReference type="EMBL" id="KUI54461.1"/>
    </source>
</evidence>
<keyword evidence="4" id="KW-1185">Reference proteome</keyword>
<evidence type="ECO:0000256" key="2">
    <source>
        <dbReference type="SAM" id="Phobius"/>
    </source>
</evidence>
<evidence type="ECO:0008006" key="5">
    <source>
        <dbReference type="Google" id="ProtNLM"/>
    </source>
</evidence>
<gene>
    <name evidence="3" type="ORF">VP1G_01842</name>
</gene>
<dbReference type="EMBL" id="KN714674">
    <property type="protein sequence ID" value="KUI54461.1"/>
    <property type="molecule type" value="Genomic_DNA"/>
</dbReference>
<reference evidence="4" key="1">
    <citation type="submission" date="2014-12" db="EMBL/GenBank/DDBJ databases">
        <title>Genome Sequence of Valsa Canker Pathogens Uncovers a Specific Adaption of Colonization on Woody Bark.</title>
        <authorList>
            <person name="Yin Z."/>
            <person name="Liu H."/>
            <person name="Gao X."/>
            <person name="Li Z."/>
            <person name="Song N."/>
            <person name="Ke X."/>
            <person name="Dai Q."/>
            <person name="Wu Y."/>
            <person name="Sun Y."/>
            <person name="Xu J.-R."/>
            <person name="Kang Z.K."/>
            <person name="Wang L."/>
            <person name="Huang L."/>
        </authorList>
    </citation>
    <scope>NUCLEOTIDE SEQUENCE [LARGE SCALE GENOMIC DNA]</scope>
    <source>
        <strain evidence="4">SXYL134</strain>
    </source>
</reference>
<proteinExistence type="predicted"/>
<keyword evidence="2" id="KW-0472">Membrane</keyword>